<dbReference type="STRING" id="1817883.A3G31_00580"/>
<dbReference type="InterPro" id="IPR012902">
    <property type="entry name" value="N_methyl_site"/>
</dbReference>
<sequence length="128" mass="14408">MSKPFIRETKGFSLVELAIIVLITGIIASISIPLYLGYRKKAITIEASTNLIALYRYEINYFAEHDEFASDLSALGFFPQSNKYYEYEITESSQTGFTARASANIDNDPVLDVWTLNDSQVLIHATKD</sequence>
<dbReference type="SUPFAM" id="SSF54523">
    <property type="entry name" value="Pili subunits"/>
    <property type="match status" value="1"/>
</dbReference>
<dbReference type="InterPro" id="IPR045584">
    <property type="entry name" value="Pilin-like"/>
</dbReference>
<dbReference type="AlphaFoldDB" id="A0A1F7SGJ1"/>
<proteinExistence type="predicted"/>
<name>A0A1F7SGJ1_9BACT</name>
<dbReference type="Gene3D" id="3.30.700.10">
    <property type="entry name" value="Glycoprotein, Type 4 Pilin"/>
    <property type="match status" value="1"/>
</dbReference>
<evidence type="ECO:0000313" key="2">
    <source>
        <dbReference type="EMBL" id="OGL52875.1"/>
    </source>
</evidence>
<keyword evidence="1" id="KW-0472">Membrane</keyword>
<comment type="caution">
    <text evidence="2">The sequence shown here is derived from an EMBL/GenBank/DDBJ whole genome shotgun (WGS) entry which is preliminary data.</text>
</comment>
<dbReference type="Proteomes" id="UP000178082">
    <property type="component" value="Unassembled WGS sequence"/>
</dbReference>
<keyword evidence="1" id="KW-0812">Transmembrane</keyword>
<gene>
    <name evidence="2" type="ORF">A3G31_00580</name>
</gene>
<dbReference type="PROSITE" id="PS00409">
    <property type="entry name" value="PROKAR_NTER_METHYL"/>
    <property type="match status" value="1"/>
</dbReference>
<keyword evidence="1" id="KW-1133">Transmembrane helix</keyword>
<dbReference type="EMBL" id="MGDI01000029">
    <property type="protein sequence ID" value="OGL52875.1"/>
    <property type="molecule type" value="Genomic_DNA"/>
</dbReference>
<reference evidence="2 3" key="1">
    <citation type="journal article" date="2016" name="Nat. Commun.">
        <title>Thousands of microbial genomes shed light on interconnected biogeochemical processes in an aquifer system.</title>
        <authorList>
            <person name="Anantharaman K."/>
            <person name="Brown C.T."/>
            <person name="Hug L.A."/>
            <person name="Sharon I."/>
            <person name="Castelle C.J."/>
            <person name="Probst A.J."/>
            <person name="Thomas B.C."/>
            <person name="Singh A."/>
            <person name="Wilkins M.J."/>
            <person name="Karaoz U."/>
            <person name="Brodie E.L."/>
            <person name="Williams K.H."/>
            <person name="Hubbard S.S."/>
            <person name="Banfield J.F."/>
        </authorList>
    </citation>
    <scope>NUCLEOTIDE SEQUENCE [LARGE SCALE GENOMIC DNA]</scope>
</reference>
<evidence type="ECO:0000256" key="1">
    <source>
        <dbReference type="SAM" id="Phobius"/>
    </source>
</evidence>
<accession>A0A1F7SGJ1</accession>
<protein>
    <recommendedName>
        <fullName evidence="4">Pilus assembly protein PilE</fullName>
    </recommendedName>
</protein>
<evidence type="ECO:0000313" key="3">
    <source>
        <dbReference type="Proteomes" id="UP000178082"/>
    </source>
</evidence>
<organism evidence="2 3">
    <name type="scientific">Candidatus Schekmanbacteria bacterium RIFCSPLOWO2_12_FULL_38_15</name>
    <dbReference type="NCBI Taxonomy" id="1817883"/>
    <lineage>
        <taxon>Bacteria</taxon>
        <taxon>Candidatus Schekmaniibacteriota</taxon>
    </lineage>
</organism>
<feature type="transmembrane region" description="Helical" evidence="1">
    <location>
        <begin position="12"/>
        <end position="36"/>
    </location>
</feature>
<evidence type="ECO:0008006" key="4">
    <source>
        <dbReference type="Google" id="ProtNLM"/>
    </source>
</evidence>